<dbReference type="STRING" id="29435.SAMN05216588_103292"/>
<evidence type="ECO:0000256" key="1">
    <source>
        <dbReference type="ARBA" id="ARBA00004651"/>
    </source>
</evidence>
<gene>
    <name evidence="8" type="ORF">SAMN05216588_103292</name>
</gene>
<dbReference type="EMBL" id="FNDG01000003">
    <property type="protein sequence ID" value="SDH23765.1"/>
    <property type="molecule type" value="Genomic_DNA"/>
</dbReference>
<evidence type="ECO:0000313" key="8">
    <source>
        <dbReference type="EMBL" id="SDH23765.1"/>
    </source>
</evidence>
<evidence type="ECO:0000259" key="7">
    <source>
        <dbReference type="Pfam" id="PF00482"/>
    </source>
</evidence>
<dbReference type="RefSeq" id="WP_084303772.1">
    <property type="nucleotide sequence ID" value="NZ_FNDG01000003.1"/>
</dbReference>
<keyword evidence="5 6" id="KW-0472">Membrane</keyword>
<evidence type="ECO:0000313" key="9">
    <source>
        <dbReference type="Proteomes" id="UP000198606"/>
    </source>
</evidence>
<protein>
    <submittedName>
        <fullName evidence="8">Tight adherence protein C</fullName>
    </submittedName>
</protein>
<keyword evidence="2" id="KW-1003">Cell membrane</keyword>
<sequence length="298" mass="32798">MDGLLLLSALLQLLLALLLIYLAYADLRARRQFSQRMGMGTVSRVSGGGVMRGIGGSSLGRRTLSMDSETLQLLNRLGWRKRSQQSMFSAIQLGTPILLLALVMIVELFLSKAPQPIWLAPLFALGIGYLIPKRWLAWAAKRRQESLAEEVTTFIPLLRILFDVGMTVEQGLRVLARESEGILPNLSAELRLVLARVDAGLELGRELRDMAAQLDVYEVTDCVVILEQLIVQGGGAMASLLRLKELIDDRHHTALEERVSKLSGKMSVIMMIFLFPALLIVLAGPGFIAIVGALGELR</sequence>
<feature type="transmembrane region" description="Helical" evidence="6">
    <location>
        <begin position="268"/>
        <end position="294"/>
    </location>
</feature>
<evidence type="ECO:0000256" key="5">
    <source>
        <dbReference type="ARBA" id="ARBA00023136"/>
    </source>
</evidence>
<comment type="subcellular location">
    <subcellularLocation>
        <location evidence="1">Cell membrane</location>
        <topology evidence="1">Multi-pass membrane protein</topology>
    </subcellularLocation>
</comment>
<name>A0A1G8AS19_9GAMM</name>
<dbReference type="PANTHER" id="PTHR35007">
    <property type="entry name" value="INTEGRAL MEMBRANE PROTEIN-RELATED"/>
    <property type="match status" value="1"/>
</dbReference>
<dbReference type="GO" id="GO:0005886">
    <property type="term" value="C:plasma membrane"/>
    <property type="evidence" value="ECO:0007669"/>
    <property type="project" value="UniProtKB-SubCell"/>
</dbReference>
<feature type="transmembrane region" description="Helical" evidence="6">
    <location>
        <begin position="116"/>
        <end position="132"/>
    </location>
</feature>
<dbReference type="Pfam" id="PF00482">
    <property type="entry name" value="T2SSF"/>
    <property type="match status" value="1"/>
</dbReference>
<keyword evidence="4 6" id="KW-1133">Transmembrane helix</keyword>
<dbReference type="PANTHER" id="PTHR35007:SF2">
    <property type="entry name" value="PILUS ASSEMBLE PROTEIN"/>
    <property type="match status" value="1"/>
</dbReference>
<feature type="transmembrane region" description="Helical" evidence="6">
    <location>
        <begin position="90"/>
        <end position="110"/>
    </location>
</feature>
<accession>A0A1G8AS19</accession>
<dbReference type="AlphaFoldDB" id="A0A1G8AS19"/>
<organism evidence="8 9">
    <name type="scientific">Phytopseudomonas flavescens</name>
    <dbReference type="NCBI Taxonomy" id="29435"/>
    <lineage>
        <taxon>Bacteria</taxon>
        <taxon>Pseudomonadati</taxon>
        <taxon>Pseudomonadota</taxon>
        <taxon>Gammaproteobacteria</taxon>
        <taxon>Pseudomonadales</taxon>
        <taxon>Pseudomonadaceae</taxon>
        <taxon>Phytopseudomonas</taxon>
    </lineage>
</organism>
<evidence type="ECO:0000256" key="3">
    <source>
        <dbReference type="ARBA" id="ARBA00022692"/>
    </source>
</evidence>
<reference evidence="8 9" key="1">
    <citation type="submission" date="2016-10" db="EMBL/GenBank/DDBJ databases">
        <authorList>
            <person name="de Groot N.N."/>
        </authorList>
    </citation>
    <scope>NUCLEOTIDE SEQUENCE [LARGE SCALE GENOMIC DNA]</scope>
    <source>
        <strain evidence="8 9">LMG 18387</strain>
    </source>
</reference>
<dbReference type="InterPro" id="IPR018076">
    <property type="entry name" value="T2SS_GspF_dom"/>
</dbReference>
<feature type="domain" description="Type II secretion system protein GspF" evidence="7">
    <location>
        <begin position="154"/>
        <end position="282"/>
    </location>
</feature>
<dbReference type="Proteomes" id="UP000198606">
    <property type="component" value="Unassembled WGS sequence"/>
</dbReference>
<feature type="transmembrane region" description="Helical" evidence="6">
    <location>
        <begin position="6"/>
        <end position="27"/>
    </location>
</feature>
<evidence type="ECO:0000256" key="2">
    <source>
        <dbReference type="ARBA" id="ARBA00022475"/>
    </source>
</evidence>
<evidence type="ECO:0000256" key="6">
    <source>
        <dbReference type="SAM" id="Phobius"/>
    </source>
</evidence>
<evidence type="ECO:0000256" key="4">
    <source>
        <dbReference type="ARBA" id="ARBA00022989"/>
    </source>
</evidence>
<keyword evidence="3 6" id="KW-0812">Transmembrane</keyword>
<proteinExistence type="predicted"/>